<evidence type="ECO:0000256" key="21">
    <source>
        <dbReference type="PROSITE-ProRule" id="PRU00810"/>
    </source>
</evidence>
<dbReference type="NCBIfam" id="TIGR00604">
    <property type="entry name" value="rad3"/>
    <property type="match status" value="1"/>
</dbReference>
<evidence type="ECO:0000256" key="8">
    <source>
        <dbReference type="ARBA" id="ARBA00022763"/>
    </source>
</evidence>
<dbReference type="GO" id="GO:0051539">
    <property type="term" value="F:4 iron, 4 sulfur cluster binding"/>
    <property type="evidence" value="ECO:0007669"/>
    <property type="project" value="UniProtKB-KW"/>
</dbReference>
<dbReference type="GO" id="GO:0003678">
    <property type="term" value="F:DNA helicase activity"/>
    <property type="evidence" value="ECO:0000318"/>
    <property type="project" value="GO_Central"/>
</dbReference>
<keyword evidence="24" id="KW-1185">Reference proteome</keyword>
<dbReference type="GO" id="GO:0010569">
    <property type="term" value="P:regulation of double-strand break repair via homologous recombination"/>
    <property type="evidence" value="ECO:0000318"/>
    <property type="project" value="GO_Central"/>
</dbReference>
<dbReference type="FunFam" id="3.40.50.300:FF:000431">
    <property type="entry name" value="Regulator of telomere elongation helicase 1"/>
    <property type="match status" value="1"/>
</dbReference>
<dbReference type="Proteomes" id="UP000244005">
    <property type="component" value="Unassembled WGS sequence"/>
</dbReference>
<comment type="catalytic activity">
    <reaction evidence="19">
        <text>ATP + H2O = ADP + phosphate + H(+)</text>
        <dbReference type="Rhea" id="RHEA:13065"/>
        <dbReference type="ChEBI" id="CHEBI:15377"/>
        <dbReference type="ChEBI" id="CHEBI:15378"/>
        <dbReference type="ChEBI" id="CHEBI:30616"/>
        <dbReference type="ChEBI" id="CHEBI:43474"/>
        <dbReference type="ChEBI" id="CHEBI:456216"/>
    </reaction>
</comment>
<dbReference type="GO" id="GO:0046872">
    <property type="term" value="F:metal ion binding"/>
    <property type="evidence" value="ECO:0007669"/>
    <property type="project" value="UniProtKB-KW"/>
</dbReference>
<keyword evidence="13" id="KW-0408">Iron</keyword>
<dbReference type="InterPro" id="IPR003822">
    <property type="entry name" value="PAH"/>
</dbReference>
<dbReference type="SUPFAM" id="SSF52540">
    <property type="entry name" value="P-loop containing nucleoside triphosphate hydrolases"/>
    <property type="match status" value="1"/>
</dbReference>
<evidence type="ECO:0000256" key="17">
    <source>
        <dbReference type="ARBA" id="ARBA00023235"/>
    </source>
</evidence>
<dbReference type="PROSITE" id="PS00133">
    <property type="entry name" value="CARBOXYPEPT_ZN_2"/>
    <property type="match status" value="1"/>
</dbReference>
<dbReference type="PANTHER" id="PTHR11472:SF34">
    <property type="entry name" value="REGULATOR OF TELOMERE ELONGATION HELICASE 1"/>
    <property type="match status" value="1"/>
</dbReference>
<keyword evidence="17" id="KW-0413">Isomerase</keyword>
<dbReference type="PROSITE" id="PS51193">
    <property type="entry name" value="HELICASE_ATP_BIND_2"/>
    <property type="match status" value="1"/>
</dbReference>
<dbReference type="OMA" id="NCATIVA"/>
<dbReference type="EMBL" id="KZ772748">
    <property type="protein sequence ID" value="PTQ34830.1"/>
    <property type="molecule type" value="Genomic_DNA"/>
</dbReference>
<dbReference type="SMART" id="SM00491">
    <property type="entry name" value="HELICc2"/>
    <property type="match status" value="1"/>
</dbReference>
<dbReference type="GO" id="GO:0005634">
    <property type="term" value="C:nucleus"/>
    <property type="evidence" value="ECO:0000318"/>
    <property type="project" value="GO_Central"/>
</dbReference>
<sequence>MPTYKLGGINVQFPYNAYDCQLVYMERVIHALQQGSNALLESPTGTGKTLCLLCATLAWRESLSPAAAATIGKGMSTQDDSLTSPEINRPKLPTILYASRTHSQLQQVIRELKATSYRPKMIILGSREQMCIHKDVQLMRGRAQTQACRAICKERSCNHQNRVADYMKSHPELGLDPIDIEDLVNIGKTQGPCPYYLSRELHSSADILFLPYNYLIDKENRRSLTGISWEKTVLIFDEAHNLEGLCADAASFDLPSTHLTACIAEAKQCVDLAISHRGQDNAADSSMDPDNFAVLRALLLELEKRINEVTIDSSELGFTRPGSYIYEFLASMKINWETAAMLIDTIEQATSLLEDEASTGARGPARSSGTTYRLHSLRDALRLIFRGSETSHSNCYRVHIHESRNREGEKSGRKGAGGKVVRTLSWWCFNPGIAMEEFARMGVRSVILTSGTLAPLDSFAIELNLPFNVRLENPHVIDGSQIWVGVVPSGPSGRALNSSYKTRDSPEYKQDLGNTIVNFARIVPDGLLVFFPSYHLLNSCIEAWQSLPPGASVSSSTIWERISKFKQPVVEPRESALFNQANESYIAKLSDTSSSGAVFFAVCRGKVSEGLDFADQAGRAVVVTGIPYAMKTDPKVRLKREYLDESLRTKTSNRKGITGEEWYVQQAARAVNQAIGRVIRHRNDYGAIILCDERFGQGNSQSQMSLWLRPHIKCYSKFGDAAFTLTRFFKDKASIPAPKSLKNVPLPGATTQAVLHNSENDPSGLHRNQIEIGRNSVSDIEPTRQQTNRQSEMIADFTRKSTSAMASLSGGGRLGRTGPSGGSYTLSEMLAASRARTNNQTLSSLSIVSANCAIGSTTGFVREKIRDGFESASRAVEVAIPEKLTSVSCQIASSTLNSKRRLTEEPFEKPWSLCKHIKSEVEVATRDIDNTKNSECGGSSVSEIKNVEMVNTSTKVEATVTIPEEIAQPALESCSKQGVCCAEQLPAVSSKDAPNTSGTVSKPARDGKTKNAAAFLQEVKAHLSVVEYKRFLECMRHLKDQLMSMATLLEAVANLFSAPERLFLLRRFGDFIPTQHRQLYEEFLAAKCAELGYESVETVGVKAEGSAQAKGESALKSCLSAKSRKTLVNKKQGD</sequence>
<dbReference type="GO" id="GO:0016818">
    <property type="term" value="F:hydrolase activity, acting on acid anhydrides, in phosphorus-containing anhydrides"/>
    <property type="evidence" value="ECO:0007669"/>
    <property type="project" value="InterPro"/>
</dbReference>
<comment type="similarity">
    <text evidence="4">Belongs to the helicase family. RAD3/XPD subfamily.</text>
</comment>
<evidence type="ECO:0000256" key="4">
    <source>
        <dbReference type="ARBA" id="ARBA00009146"/>
    </source>
</evidence>
<evidence type="ECO:0000256" key="5">
    <source>
        <dbReference type="ARBA" id="ARBA00022485"/>
    </source>
</evidence>
<evidence type="ECO:0000256" key="11">
    <source>
        <dbReference type="ARBA" id="ARBA00022833"/>
    </source>
</evidence>
<keyword evidence="18 21" id="KW-0539">Nucleus</keyword>
<keyword evidence="14" id="KW-0411">Iron-sulfur</keyword>
<dbReference type="Gene3D" id="3.40.50.300">
    <property type="entry name" value="P-loop containing nucleotide triphosphate hydrolases"/>
    <property type="match status" value="2"/>
</dbReference>
<reference evidence="24" key="1">
    <citation type="journal article" date="2017" name="Cell">
        <title>Insights into land plant evolution garnered from the Marchantia polymorpha genome.</title>
        <authorList>
            <person name="Bowman J.L."/>
            <person name="Kohchi T."/>
            <person name="Yamato K.T."/>
            <person name="Jenkins J."/>
            <person name="Shu S."/>
            <person name="Ishizaki K."/>
            <person name="Yamaoka S."/>
            <person name="Nishihama R."/>
            <person name="Nakamura Y."/>
            <person name="Berger F."/>
            <person name="Adam C."/>
            <person name="Aki S.S."/>
            <person name="Althoff F."/>
            <person name="Araki T."/>
            <person name="Arteaga-Vazquez M.A."/>
            <person name="Balasubrmanian S."/>
            <person name="Barry K."/>
            <person name="Bauer D."/>
            <person name="Boehm C.R."/>
            <person name="Briginshaw L."/>
            <person name="Caballero-Perez J."/>
            <person name="Catarino B."/>
            <person name="Chen F."/>
            <person name="Chiyoda S."/>
            <person name="Chovatia M."/>
            <person name="Davies K.M."/>
            <person name="Delmans M."/>
            <person name="Demura T."/>
            <person name="Dierschke T."/>
            <person name="Dolan L."/>
            <person name="Dorantes-Acosta A.E."/>
            <person name="Eklund D.M."/>
            <person name="Florent S.N."/>
            <person name="Flores-Sandoval E."/>
            <person name="Fujiyama A."/>
            <person name="Fukuzawa H."/>
            <person name="Galik B."/>
            <person name="Grimanelli D."/>
            <person name="Grimwood J."/>
            <person name="Grossniklaus U."/>
            <person name="Hamada T."/>
            <person name="Haseloff J."/>
            <person name="Hetherington A.J."/>
            <person name="Higo A."/>
            <person name="Hirakawa Y."/>
            <person name="Hundley H.N."/>
            <person name="Ikeda Y."/>
            <person name="Inoue K."/>
            <person name="Inoue S.I."/>
            <person name="Ishida S."/>
            <person name="Jia Q."/>
            <person name="Kakita M."/>
            <person name="Kanazawa T."/>
            <person name="Kawai Y."/>
            <person name="Kawashima T."/>
            <person name="Kennedy M."/>
            <person name="Kinose K."/>
            <person name="Kinoshita T."/>
            <person name="Kohara Y."/>
            <person name="Koide E."/>
            <person name="Komatsu K."/>
            <person name="Kopischke S."/>
            <person name="Kubo M."/>
            <person name="Kyozuka J."/>
            <person name="Lagercrantz U."/>
            <person name="Lin S.S."/>
            <person name="Lindquist E."/>
            <person name="Lipzen A.M."/>
            <person name="Lu C.W."/>
            <person name="De Luna E."/>
            <person name="Martienssen R.A."/>
            <person name="Minamino N."/>
            <person name="Mizutani M."/>
            <person name="Mizutani M."/>
            <person name="Mochizuki N."/>
            <person name="Monte I."/>
            <person name="Mosher R."/>
            <person name="Nagasaki H."/>
            <person name="Nakagami H."/>
            <person name="Naramoto S."/>
            <person name="Nishitani K."/>
            <person name="Ohtani M."/>
            <person name="Okamoto T."/>
            <person name="Okumura M."/>
            <person name="Phillips J."/>
            <person name="Pollak B."/>
            <person name="Reinders A."/>
            <person name="Rovekamp M."/>
            <person name="Sano R."/>
            <person name="Sawa S."/>
            <person name="Schmid M.W."/>
            <person name="Shirakawa M."/>
            <person name="Solano R."/>
            <person name="Spunde A."/>
            <person name="Suetsugu N."/>
            <person name="Sugano S."/>
            <person name="Sugiyama A."/>
            <person name="Sun R."/>
            <person name="Suzuki Y."/>
            <person name="Takenaka M."/>
            <person name="Takezawa D."/>
            <person name="Tomogane H."/>
            <person name="Tsuzuki M."/>
            <person name="Ueda T."/>
            <person name="Umeda M."/>
            <person name="Ward J.M."/>
            <person name="Watanabe Y."/>
            <person name="Yazaki K."/>
            <person name="Yokoyama R."/>
            <person name="Yoshitake Y."/>
            <person name="Yotsui I."/>
            <person name="Zachgo S."/>
            <person name="Schmutz J."/>
        </authorList>
    </citation>
    <scope>NUCLEOTIDE SEQUENCE [LARGE SCALE GENOMIC DNA]</scope>
    <source>
        <strain evidence="24">Tak-1</strain>
    </source>
</reference>
<dbReference type="Pfam" id="PF06733">
    <property type="entry name" value="DEAD_2"/>
    <property type="match status" value="1"/>
</dbReference>
<dbReference type="PANTHER" id="PTHR11472">
    <property type="entry name" value="DNA REPAIR DEAD HELICASE RAD3/XP-D SUBFAMILY MEMBER"/>
    <property type="match status" value="1"/>
</dbReference>
<gene>
    <name evidence="23" type="ORF">MARPO_0076s0066</name>
</gene>
<evidence type="ECO:0000256" key="18">
    <source>
        <dbReference type="ARBA" id="ARBA00023242"/>
    </source>
</evidence>
<keyword evidence="8" id="KW-0227">DNA damage</keyword>
<keyword evidence="11" id="KW-0862">Zinc</keyword>
<dbReference type="InterPro" id="IPR057498">
    <property type="entry name" value="Rtel1_ARCH"/>
</dbReference>
<keyword evidence="12" id="KW-0067">ATP-binding</keyword>
<dbReference type="Pfam" id="PF13307">
    <property type="entry name" value="Helicase_C_2"/>
    <property type="match status" value="1"/>
</dbReference>
<dbReference type="CDD" id="cd17970">
    <property type="entry name" value="DEAHc_FancJ"/>
    <property type="match status" value="1"/>
</dbReference>
<comment type="subcellular location">
    <subcellularLocation>
        <location evidence="2 21">Nucleus</location>
    </subcellularLocation>
</comment>
<dbReference type="Pfam" id="PF23109">
    <property type="entry name" value="ARCH_RTEL1"/>
    <property type="match status" value="1"/>
</dbReference>
<dbReference type="InterPro" id="IPR014013">
    <property type="entry name" value="Helic_SF1/SF2_ATP-bd_DinG/Rad3"/>
</dbReference>
<name>A0A2R6WLU8_MARPO</name>
<dbReference type="InterPro" id="IPR006555">
    <property type="entry name" value="ATP-dep_Helicase_C"/>
</dbReference>
<dbReference type="OrthoDB" id="19182at2759"/>
<dbReference type="SMART" id="SM00488">
    <property type="entry name" value="DEXDc2"/>
    <property type="match status" value="1"/>
</dbReference>
<dbReference type="GO" id="GO:0006281">
    <property type="term" value="P:DNA repair"/>
    <property type="evidence" value="ECO:0007669"/>
    <property type="project" value="UniProtKB-KW"/>
</dbReference>
<evidence type="ECO:0000256" key="2">
    <source>
        <dbReference type="ARBA" id="ARBA00004123"/>
    </source>
</evidence>
<dbReference type="GO" id="GO:0005524">
    <property type="term" value="F:ATP binding"/>
    <property type="evidence" value="ECO:0000318"/>
    <property type="project" value="GO_Central"/>
</dbReference>
<dbReference type="GO" id="GO:0090657">
    <property type="term" value="P:telomeric loop disassembly"/>
    <property type="evidence" value="ECO:0000318"/>
    <property type="project" value="GO_Central"/>
</dbReference>
<dbReference type="GO" id="GO:1904430">
    <property type="term" value="P:negative regulation of t-circle formation"/>
    <property type="evidence" value="ECO:0000318"/>
    <property type="project" value="GO_Central"/>
</dbReference>
<dbReference type="InterPro" id="IPR036600">
    <property type="entry name" value="PAH_sf"/>
</dbReference>
<keyword evidence="6" id="KW-0479">Metal-binding</keyword>
<dbReference type="InterPro" id="IPR006554">
    <property type="entry name" value="Helicase-like_DEXD_c2"/>
</dbReference>
<dbReference type="GO" id="GO:0070182">
    <property type="term" value="F:DNA polymerase binding"/>
    <property type="evidence" value="ECO:0000318"/>
    <property type="project" value="GO_Central"/>
</dbReference>
<evidence type="ECO:0000256" key="7">
    <source>
        <dbReference type="ARBA" id="ARBA00022741"/>
    </source>
</evidence>
<dbReference type="GO" id="GO:0003677">
    <property type="term" value="F:DNA binding"/>
    <property type="evidence" value="ECO:0007669"/>
    <property type="project" value="UniProtKB-KW"/>
</dbReference>
<keyword evidence="5" id="KW-0004">4Fe-4S</keyword>
<evidence type="ECO:0000256" key="12">
    <source>
        <dbReference type="ARBA" id="ARBA00022840"/>
    </source>
</evidence>
<dbReference type="Gene3D" id="1.20.1160.20">
    <property type="match status" value="1"/>
</dbReference>
<organism evidence="23 24">
    <name type="scientific">Marchantia polymorpha</name>
    <name type="common">Common liverwort</name>
    <name type="synonym">Marchantia aquatica</name>
    <dbReference type="NCBI Taxonomy" id="3197"/>
    <lineage>
        <taxon>Eukaryota</taxon>
        <taxon>Viridiplantae</taxon>
        <taxon>Streptophyta</taxon>
        <taxon>Embryophyta</taxon>
        <taxon>Marchantiophyta</taxon>
        <taxon>Marchantiopsida</taxon>
        <taxon>Marchantiidae</taxon>
        <taxon>Marchantiales</taxon>
        <taxon>Marchantiaceae</taxon>
        <taxon>Marchantia</taxon>
    </lineage>
</organism>
<dbReference type="GO" id="GO:0006355">
    <property type="term" value="P:regulation of DNA-templated transcription"/>
    <property type="evidence" value="ECO:0007669"/>
    <property type="project" value="InterPro"/>
</dbReference>
<feature type="domain" description="Helicase ATP-binding" evidence="22">
    <location>
        <begin position="7"/>
        <end position="307"/>
    </location>
</feature>
<keyword evidence="16" id="KW-0234">DNA repair</keyword>
<protein>
    <recommendedName>
        <fullName evidence="20">Regulator of telomere elongation helicase 1 homolog</fullName>
    </recommendedName>
</protein>
<dbReference type="InterPro" id="IPR045028">
    <property type="entry name" value="DinG/Rad3-like"/>
</dbReference>
<evidence type="ECO:0000256" key="19">
    <source>
        <dbReference type="ARBA" id="ARBA00049360"/>
    </source>
</evidence>
<keyword evidence="15" id="KW-0238">DNA-binding</keyword>
<evidence type="ECO:0000256" key="14">
    <source>
        <dbReference type="ARBA" id="ARBA00023014"/>
    </source>
</evidence>
<evidence type="ECO:0000256" key="16">
    <source>
        <dbReference type="ARBA" id="ARBA00023204"/>
    </source>
</evidence>
<dbReference type="GO" id="GO:0045910">
    <property type="term" value="P:negative regulation of DNA recombination"/>
    <property type="evidence" value="ECO:0000318"/>
    <property type="project" value="GO_Central"/>
</dbReference>
<evidence type="ECO:0000256" key="1">
    <source>
        <dbReference type="ARBA" id="ARBA00001947"/>
    </source>
</evidence>
<evidence type="ECO:0000256" key="3">
    <source>
        <dbReference type="ARBA" id="ARBA00005988"/>
    </source>
</evidence>
<comment type="similarity">
    <text evidence="3">Belongs to the peptidase M14 family.</text>
</comment>
<dbReference type="InterPro" id="IPR013020">
    <property type="entry name" value="Rad3/Chl1-like"/>
</dbReference>
<comment type="cofactor">
    <cofactor evidence="1">
        <name>Zn(2+)</name>
        <dbReference type="ChEBI" id="CHEBI:29105"/>
    </cofactor>
</comment>
<dbReference type="PROSITE" id="PS51477">
    <property type="entry name" value="PAH"/>
    <property type="match status" value="1"/>
</dbReference>
<evidence type="ECO:0000313" key="24">
    <source>
        <dbReference type="Proteomes" id="UP000244005"/>
    </source>
</evidence>
<dbReference type="Gramene" id="Mp7g07280.1">
    <property type="protein sequence ID" value="Mp7g07280.1.cds"/>
    <property type="gene ID" value="Mp7g07280"/>
</dbReference>
<evidence type="ECO:0000256" key="9">
    <source>
        <dbReference type="ARBA" id="ARBA00022801"/>
    </source>
</evidence>
<dbReference type="InterPro" id="IPR010614">
    <property type="entry name" value="RAD3-like_helicase_DEAD"/>
</dbReference>
<dbReference type="CDD" id="cd18788">
    <property type="entry name" value="SF2_C_XPD"/>
    <property type="match status" value="1"/>
</dbReference>
<evidence type="ECO:0000313" key="23">
    <source>
        <dbReference type="EMBL" id="PTQ34830.1"/>
    </source>
</evidence>
<evidence type="ECO:0000259" key="22">
    <source>
        <dbReference type="PROSITE" id="PS51193"/>
    </source>
</evidence>
<evidence type="ECO:0000256" key="6">
    <source>
        <dbReference type="ARBA" id="ARBA00022723"/>
    </source>
</evidence>
<dbReference type="InterPro" id="IPR057247">
    <property type="entry name" value="CARBOXYPEPT_ZN_2"/>
</dbReference>
<keyword evidence="10" id="KW-0347">Helicase</keyword>
<evidence type="ECO:0000256" key="20">
    <source>
        <dbReference type="ARBA" id="ARBA00073810"/>
    </source>
</evidence>
<dbReference type="AlphaFoldDB" id="A0A2R6WLU8"/>
<evidence type="ECO:0000256" key="15">
    <source>
        <dbReference type="ARBA" id="ARBA00023125"/>
    </source>
</evidence>
<accession>A0A2R6WLU8</accession>
<evidence type="ECO:0000256" key="13">
    <source>
        <dbReference type="ARBA" id="ARBA00023004"/>
    </source>
</evidence>
<proteinExistence type="inferred from homology"/>
<keyword evidence="7" id="KW-0547">Nucleotide-binding</keyword>
<dbReference type="Pfam" id="PF23116">
    <property type="entry name" value="HHD_RTEL1"/>
    <property type="match status" value="1"/>
</dbReference>
<dbReference type="SUPFAM" id="SSF47762">
    <property type="entry name" value="PAH2 domain"/>
    <property type="match status" value="1"/>
</dbReference>
<evidence type="ECO:0000256" key="10">
    <source>
        <dbReference type="ARBA" id="ARBA00022806"/>
    </source>
</evidence>
<keyword evidence="9" id="KW-0378">Hydrolase</keyword>
<dbReference type="InterPro" id="IPR027417">
    <property type="entry name" value="P-loop_NTPase"/>
</dbReference>